<dbReference type="OrthoDB" id="28045at2759"/>
<keyword evidence="2" id="KW-0175">Coiled coil</keyword>
<dbReference type="InterPro" id="IPR041020">
    <property type="entry name" value="PH_16"/>
</dbReference>
<evidence type="ECO:0000313" key="5">
    <source>
        <dbReference type="Ensembl" id="ENSNNAP00000005041.1"/>
    </source>
</evidence>
<keyword evidence="1" id="KW-0344">Guanine-nucleotide releasing factor</keyword>
<dbReference type="PANTHER" id="PTHR13944">
    <property type="entry name" value="AGAP007712-PA"/>
    <property type="match status" value="1"/>
</dbReference>
<dbReference type="SMART" id="SM00233">
    <property type="entry name" value="PH"/>
    <property type="match status" value="1"/>
</dbReference>
<reference evidence="5" key="1">
    <citation type="submission" date="2025-08" db="UniProtKB">
        <authorList>
            <consortium name="Ensembl"/>
        </authorList>
    </citation>
    <scope>IDENTIFICATION</scope>
</reference>
<feature type="coiled-coil region" evidence="2">
    <location>
        <begin position="404"/>
        <end position="438"/>
    </location>
</feature>
<proteinExistence type="predicted"/>
<sequence length="564" mass="65398">MIAAVDLQVSEYEKKQKLLEILSKVENKTYTKLKNGHVFRKQDLIKKQRTLLYEGLVYWKTATGRFKDILALLLNDVMLFLQEKDQKYIFAAVDQKPAVIALQKLIVREVANEERGMFLISASSTGPEMYEIHTSSKEERSHWMRQIQEAVERYILEHWLPLDRKITEARVAKIQKCQVLLNNQDQQICNYLEEKLNIYAKLGNMSGFEEVQAEPHLLIKPDSGETPQVASLLAAALKEGKSVFTYEVFFFFSPSAPSVNQGDSNSLVASHCNEKGHIFNFVATKIAIIEQLIEIVTAFCFDEKAALTIQDTHIEINKLLLQEHERSSLSHSPRSTFFLEQEKHRNLKEEFANIHKLQQQFQQEQQRWHRECEQQQQAHETRESRLLEKEKECCSQEELLCKNREELDSQFQDYQQNLQRLQESQRMVEKERETVRLQQNILHHWKHNHQSNLPAVISSGNNEIMGPLHLDSFCGENSAIIKETLVQMSLNHLNRSNSLAYQDCGNSVNLTDSDLPRRTENQANFNMDISCQQTFTADLSKSTEPRHHPSSNTNQSDACNNRKL</sequence>
<dbReference type="InterPro" id="IPR051632">
    <property type="entry name" value="Rho_GEF"/>
</dbReference>
<dbReference type="GO" id="GO:0000902">
    <property type="term" value="P:cell morphogenesis"/>
    <property type="evidence" value="ECO:0007669"/>
    <property type="project" value="TreeGrafter"/>
</dbReference>
<dbReference type="Ensembl" id="ENSNNAT00000005267.1">
    <property type="protein sequence ID" value="ENSNNAP00000005041.1"/>
    <property type="gene ID" value="ENSNNAG00000003383.1"/>
</dbReference>
<reference evidence="5" key="2">
    <citation type="submission" date="2025-09" db="UniProtKB">
        <authorList>
            <consortium name="Ensembl"/>
        </authorList>
    </citation>
    <scope>IDENTIFICATION</scope>
</reference>
<dbReference type="Gene3D" id="1.10.287.2510">
    <property type="match status" value="1"/>
</dbReference>
<feature type="region of interest" description="Disordered" evidence="3">
    <location>
        <begin position="538"/>
        <end position="564"/>
    </location>
</feature>
<feature type="domain" description="PH" evidence="4">
    <location>
        <begin position="50"/>
        <end position="152"/>
    </location>
</feature>
<evidence type="ECO:0000259" key="4">
    <source>
        <dbReference type="PROSITE" id="PS50003"/>
    </source>
</evidence>
<dbReference type="FunFam" id="2.30.29.30:FF:000021">
    <property type="entry name" value="Rho guanine nucleotide exchange factor 2"/>
    <property type="match status" value="1"/>
</dbReference>
<dbReference type="Proteomes" id="UP000694559">
    <property type="component" value="Unplaced"/>
</dbReference>
<keyword evidence="6" id="KW-1185">Reference proteome</keyword>
<dbReference type="GO" id="GO:0035023">
    <property type="term" value="P:regulation of Rho protein signal transduction"/>
    <property type="evidence" value="ECO:0007669"/>
    <property type="project" value="TreeGrafter"/>
</dbReference>
<dbReference type="Pfam" id="PF17838">
    <property type="entry name" value="PH_16"/>
    <property type="match status" value="1"/>
</dbReference>
<dbReference type="InterPro" id="IPR001849">
    <property type="entry name" value="PH_domain"/>
</dbReference>
<name>A0A8C6VE63_NAJNA</name>
<dbReference type="SUPFAM" id="SSF50729">
    <property type="entry name" value="PH domain-like"/>
    <property type="match status" value="1"/>
</dbReference>
<dbReference type="Gene3D" id="2.30.29.30">
    <property type="entry name" value="Pleckstrin-homology domain (PH domain)/Phosphotyrosine-binding domain (PTB)"/>
    <property type="match status" value="1"/>
</dbReference>
<accession>A0A8C6VE63</accession>
<evidence type="ECO:0000256" key="1">
    <source>
        <dbReference type="ARBA" id="ARBA00022658"/>
    </source>
</evidence>
<dbReference type="AlphaFoldDB" id="A0A8C6VE63"/>
<dbReference type="CDD" id="cd14680">
    <property type="entry name" value="PH_p190RhoGEF"/>
    <property type="match status" value="1"/>
</dbReference>
<protein>
    <recommendedName>
        <fullName evidence="4">PH domain-containing protein</fullName>
    </recommendedName>
</protein>
<dbReference type="GO" id="GO:0005085">
    <property type="term" value="F:guanyl-nucleotide exchange factor activity"/>
    <property type="evidence" value="ECO:0007669"/>
    <property type="project" value="UniProtKB-KW"/>
</dbReference>
<dbReference type="GeneTree" id="ENSGT00940000155831"/>
<dbReference type="InterPro" id="IPR037819">
    <property type="entry name" value="ARHGEF28_PH"/>
</dbReference>
<dbReference type="PANTHER" id="PTHR13944:SF22">
    <property type="entry name" value="RHO GUANINE NUCLEOTIDE EXCHANGE FACTOR 28"/>
    <property type="match status" value="1"/>
</dbReference>
<evidence type="ECO:0000256" key="2">
    <source>
        <dbReference type="SAM" id="Coils"/>
    </source>
</evidence>
<feature type="compositionally biased region" description="Polar residues" evidence="3">
    <location>
        <begin position="550"/>
        <end position="564"/>
    </location>
</feature>
<dbReference type="OMA" id="HECDERQ"/>
<organism evidence="5 6">
    <name type="scientific">Naja naja</name>
    <name type="common">Indian cobra</name>
    <dbReference type="NCBI Taxonomy" id="35670"/>
    <lineage>
        <taxon>Eukaryota</taxon>
        <taxon>Metazoa</taxon>
        <taxon>Chordata</taxon>
        <taxon>Craniata</taxon>
        <taxon>Vertebrata</taxon>
        <taxon>Euteleostomi</taxon>
        <taxon>Lepidosauria</taxon>
        <taxon>Squamata</taxon>
        <taxon>Bifurcata</taxon>
        <taxon>Unidentata</taxon>
        <taxon>Episquamata</taxon>
        <taxon>Toxicofera</taxon>
        <taxon>Serpentes</taxon>
        <taxon>Colubroidea</taxon>
        <taxon>Elapidae</taxon>
        <taxon>Elapinae</taxon>
        <taxon>Naja</taxon>
    </lineage>
</organism>
<evidence type="ECO:0000313" key="6">
    <source>
        <dbReference type="Proteomes" id="UP000694559"/>
    </source>
</evidence>
<dbReference type="PROSITE" id="PS50003">
    <property type="entry name" value="PH_DOMAIN"/>
    <property type="match status" value="1"/>
</dbReference>
<evidence type="ECO:0000256" key="3">
    <source>
        <dbReference type="SAM" id="MobiDB-lite"/>
    </source>
</evidence>
<dbReference type="InterPro" id="IPR011993">
    <property type="entry name" value="PH-like_dom_sf"/>
</dbReference>